<name>A0ABS8XFR4_9BURK</name>
<reference evidence="2 3" key="1">
    <citation type="submission" date="2021-12" db="EMBL/GenBank/DDBJ databases">
        <title>Genome seq of p7.</title>
        <authorList>
            <person name="Seo T."/>
        </authorList>
    </citation>
    <scope>NUCLEOTIDE SEQUENCE [LARGE SCALE GENOMIC DNA]</scope>
    <source>
        <strain evidence="2 3">P7</strain>
    </source>
</reference>
<dbReference type="Proteomes" id="UP001201463">
    <property type="component" value="Unassembled WGS sequence"/>
</dbReference>
<feature type="signal peptide" evidence="1">
    <location>
        <begin position="1"/>
        <end position="20"/>
    </location>
</feature>
<gene>
    <name evidence="2" type="ORF">LXT12_09090</name>
</gene>
<evidence type="ECO:0008006" key="4">
    <source>
        <dbReference type="Google" id="ProtNLM"/>
    </source>
</evidence>
<feature type="chain" id="PRO_5045562574" description="PEP-CTERM protein-sorting domain-containing protein" evidence="1">
    <location>
        <begin position="21"/>
        <end position="198"/>
    </location>
</feature>
<evidence type="ECO:0000313" key="3">
    <source>
        <dbReference type="Proteomes" id="UP001201463"/>
    </source>
</evidence>
<sequence length="198" mass="20415">MRPFALAALLLAAALGPASAAVVTFDSYQPRYDYSAVTIETEGFAFSAPCQQCMGVEDRVPEDLGGNPLPGAFNGTPYLLYSVDPLGITAVGGTAFYLDRLDLGQSWYVPDAEVGSPVTVSYVLAGGGSGSRQAVLGRSFTTVVVGEEVLSVSISGGRGFGYVALDNLVVNDLPEPASAPLALGALLCAGLATCRRRS</sequence>
<protein>
    <recommendedName>
        <fullName evidence="4">PEP-CTERM protein-sorting domain-containing protein</fullName>
    </recommendedName>
</protein>
<evidence type="ECO:0000256" key="1">
    <source>
        <dbReference type="SAM" id="SignalP"/>
    </source>
</evidence>
<dbReference type="EMBL" id="JAJTWT010000003">
    <property type="protein sequence ID" value="MCE4537403.1"/>
    <property type="molecule type" value="Genomic_DNA"/>
</dbReference>
<organism evidence="2 3">
    <name type="scientific">Pelomonas caseinilytica</name>
    <dbReference type="NCBI Taxonomy" id="2906763"/>
    <lineage>
        <taxon>Bacteria</taxon>
        <taxon>Pseudomonadati</taxon>
        <taxon>Pseudomonadota</taxon>
        <taxon>Betaproteobacteria</taxon>
        <taxon>Burkholderiales</taxon>
        <taxon>Sphaerotilaceae</taxon>
        <taxon>Roseateles</taxon>
    </lineage>
</organism>
<evidence type="ECO:0000313" key="2">
    <source>
        <dbReference type="EMBL" id="MCE4537403.1"/>
    </source>
</evidence>
<keyword evidence="1" id="KW-0732">Signal</keyword>
<keyword evidence="3" id="KW-1185">Reference proteome</keyword>
<accession>A0ABS8XFR4</accession>
<dbReference type="RefSeq" id="WP_233391302.1">
    <property type="nucleotide sequence ID" value="NZ_JAJTWT010000003.1"/>
</dbReference>
<proteinExistence type="predicted"/>
<comment type="caution">
    <text evidence="2">The sequence shown here is derived from an EMBL/GenBank/DDBJ whole genome shotgun (WGS) entry which is preliminary data.</text>
</comment>